<dbReference type="SUPFAM" id="SSF82171">
    <property type="entry name" value="DPP6 N-terminal domain-like"/>
    <property type="match status" value="1"/>
</dbReference>
<comment type="caution">
    <text evidence="4">The sequence shown here is derived from an EMBL/GenBank/DDBJ whole genome shotgun (WGS) entry which is preliminary data.</text>
</comment>
<dbReference type="PANTHER" id="PTHR42776">
    <property type="entry name" value="SERINE PEPTIDASE S9 FAMILY MEMBER"/>
    <property type="match status" value="1"/>
</dbReference>
<dbReference type="InterPro" id="IPR001375">
    <property type="entry name" value="Peptidase_S9_cat"/>
</dbReference>
<feature type="signal peptide" evidence="2">
    <location>
        <begin position="1"/>
        <end position="25"/>
    </location>
</feature>
<dbReference type="RefSeq" id="WP_381420441.1">
    <property type="nucleotide sequence ID" value="NZ_JBHSDH010000005.1"/>
</dbReference>
<name>A0ABV8RBX5_9SPHN</name>
<keyword evidence="2" id="KW-0732">Signal</keyword>
<dbReference type="Proteomes" id="UP001595887">
    <property type="component" value="Unassembled WGS sequence"/>
</dbReference>
<dbReference type="Pfam" id="PF00326">
    <property type="entry name" value="Peptidase_S9"/>
    <property type="match status" value="1"/>
</dbReference>
<protein>
    <submittedName>
        <fullName evidence="4">Alpha/beta hydrolase family protein</fullName>
        <ecNumber evidence="4">3.4.-.-</ecNumber>
    </submittedName>
</protein>
<dbReference type="EMBL" id="JBHSDH010000005">
    <property type="protein sequence ID" value="MFC4290841.1"/>
    <property type="molecule type" value="Genomic_DNA"/>
</dbReference>
<proteinExistence type="predicted"/>
<organism evidence="4 5">
    <name type="scientific">Sphingorhabdus arenilitoris</name>
    <dbReference type="NCBI Taxonomy" id="1490041"/>
    <lineage>
        <taxon>Bacteria</taxon>
        <taxon>Pseudomonadati</taxon>
        <taxon>Pseudomonadota</taxon>
        <taxon>Alphaproteobacteria</taxon>
        <taxon>Sphingomonadales</taxon>
        <taxon>Sphingomonadaceae</taxon>
        <taxon>Sphingorhabdus</taxon>
    </lineage>
</organism>
<evidence type="ECO:0000256" key="2">
    <source>
        <dbReference type="SAM" id="SignalP"/>
    </source>
</evidence>
<dbReference type="InterPro" id="IPR029058">
    <property type="entry name" value="AB_hydrolase_fold"/>
</dbReference>
<reference evidence="5" key="1">
    <citation type="journal article" date="2019" name="Int. J. Syst. Evol. Microbiol.">
        <title>The Global Catalogue of Microorganisms (GCM) 10K type strain sequencing project: providing services to taxonomists for standard genome sequencing and annotation.</title>
        <authorList>
            <consortium name="The Broad Institute Genomics Platform"/>
            <consortium name="The Broad Institute Genome Sequencing Center for Infectious Disease"/>
            <person name="Wu L."/>
            <person name="Ma J."/>
        </authorList>
    </citation>
    <scope>NUCLEOTIDE SEQUENCE [LARGE SCALE GENOMIC DNA]</scope>
    <source>
        <strain evidence="5">CECT 8531</strain>
    </source>
</reference>
<dbReference type="PANTHER" id="PTHR42776:SF27">
    <property type="entry name" value="DIPEPTIDYL PEPTIDASE FAMILY MEMBER 6"/>
    <property type="match status" value="1"/>
</dbReference>
<keyword evidence="1 4" id="KW-0378">Hydrolase</keyword>
<keyword evidence="5" id="KW-1185">Reference proteome</keyword>
<dbReference type="EC" id="3.4.-.-" evidence="4"/>
<evidence type="ECO:0000259" key="3">
    <source>
        <dbReference type="Pfam" id="PF00326"/>
    </source>
</evidence>
<feature type="domain" description="Peptidase S9 prolyl oligopeptidase catalytic" evidence="3">
    <location>
        <begin position="468"/>
        <end position="669"/>
    </location>
</feature>
<feature type="chain" id="PRO_5046398878" evidence="2">
    <location>
        <begin position="26"/>
        <end position="673"/>
    </location>
</feature>
<evidence type="ECO:0000313" key="5">
    <source>
        <dbReference type="Proteomes" id="UP001595887"/>
    </source>
</evidence>
<accession>A0ABV8RBX5</accession>
<gene>
    <name evidence="4" type="ORF">ACFOWX_00225</name>
</gene>
<dbReference type="GO" id="GO:0016787">
    <property type="term" value="F:hydrolase activity"/>
    <property type="evidence" value="ECO:0007669"/>
    <property type="project" value="UniProtKB-KW"/>
</dbReference>
<sequence>MYRYKYMLKAELCAAIIFAPAAAMAQDAATAALPMETAGGDVAAAAAKQNTSAAAPVKLPMEAFAKLPFVEQPSISPDGTHLAGLFAINGQQRIVITPLVKDAGKQIILGVPDETSVYSVRWVNDNNILLGVYSLIRVESDRWYVSRLLSVNRVSGEVQRLLPRMGGQNAADVLWVPSDGSNEILVSAQDSIYTNVEGFWPSVYKVNVETGTFRRHVPGKFDVLDWGADADGNVRLGIAYDDATRRSTLLYAKEDSRGFRAIERANLREDERLNIPFLFIPGTDKGLVMKDNDDEKTIIVETDMATGQDVRTVFEADSGDVESVMLSYDGKALLGVETSEAGEKIWFDGKLKAAQEQLEAAAKNADVDIISFNRDQSKLVVRISSPDNPGLIYIYDTNSQDLAQFASVNEQIGNRRLARPKLVQYKARDGLEIEGVLTLPKGRTGKNLPFIVMPHGGPWAHDTLTYDYWAQFLANSGYAVLQPNFRGSTGYGKKFVDAGKGQMGLAMQDDVTDGVKWAVEQGIADPKRVCIVGASYGGYAAMWGVVKDPDLYRCSISIAGVSAVRREVNDFGNSVRERLYRDQWREMAADFNAISPINGVDRIKAPLLLIHGKKDVTVDHIQSEKMHKAMEKAGKNVEFVSIPLADHYFTREEDRKTLLSSMASFLAKHNPAD</sequence>
<dbReference type="SUPFAM" id="SSF53474">
    <property type="entry name" value="alpha/beta-Hydrolases"/>
    <property type="match status" value="1"/>
</dbReference>
<evidence type="ECO:0000256" key="1">
    <source>
        <dbReference type="ARBA" id="ARBA00022801"/>
    </source>
</evidence>
<evidence type="ECO:0000313" key="4">
    <source>
        <dbReference type="EMBL" id="MFC4290841.1"/>
    </source>
</evidence>
<dbReference type="Gene3D" id="3.40.50.1820">
    <property type="entry name" value="alpha/beta hydrolase"/>
    <property type="match status" value="1"/>
</dbReference>